<sequence>MKSNQGRKFQRRRDFKNKSKEEENDQLICYECKKSDHIRSDCPQLKKNGFDKKKKKKQKAHVATWSDEESSSDREEHEVANLYLMAIDNDPKVNLNSSSFDFTFDELQEAYDELQEVYDELVEKYKESVLKNKKLIFDLKAQNDSLSKTNSEHEEEILALKYDLKYFQDENVDLNNLLSKVHDDHHKVVNELKASLNVVGKSSFEKGSSSKPNYVKRNFNDYKQRGSQKHPKAKRIRSVWVPKELVVSNNIHVISSWIPKGTKYLRANSYGPKMVWVPKIKN</sequence>
<dbReference type="Proteomes" id="UP001165190">
    <property type="component" value="Unassembled WGS sequence"/>
</dbReference>
<name>A0A9W7H390_HIBTR</name>
<dbReference type="AlphaFoldDB" id="A0A9W7H390"/>
<dbReference type="EMBL" id="BSYR01000008">
    <property type="protein sequence ID" value="GMI70259.1"/>
    <property type="molecule type" value="Genomic_DNA"/>
</dbReference>
<dbReference type="Gene3D" id="4.10.60.10">
    <property type="entry name" value="Zinc finger, CCHC-type"/>
    <property type="match status" value="1"/>
</dbReference>
<keyword evidence="1" id="KW-0863">Zinc-finger</keyword>
<evidence type="ECO:0000256" key="2">
    <source>
        <dbReference type="SAM" id="Coils"/>
    </source>
</evidence>
<accession>A0A9W7H390</accession>
<feature type="coiled-coil region" evidence="2">
    <location>
        <begin position="104"/>
        <end position="156"/>
    </location>
</feature>
<evidence type="ECO:0000256" key="1">
    <source>
        <dbReference type="PROSITE-ProRule" id="PRU00047"/>
    </source>
</evidence>
<protein>
    <recommendedName>
        <fullName evidence="4">CCHC-type domain-containing protein</fullName>
    </recommendedName>
</protein>
<dbReference type="InterPro" id="IPR036875">
    <property type="entry name" value="Znf_CCHC_sf"/>
</dbReference>
<organism evidence="5 6">
    <name type="scientific">Hibiscus trionum</name>
    <name type="common">Flower of an hour</name>
    <dbReference type="NCBI Taxonomy" id="183268"/>
    <lineage>
        <taxon>Eukaryota</taxon>
        <taxon>Viridiplantae</taxon>
        <taxon>Streptophyta</taxon>
        <taxon>Embryophyta</taxon>
        <taxon>Tracheophyta</taxon>
        <taxon>Spermatophyta</taxon>
        <taxon>Magnoliopsida</taxon>
        <taxon>eudicotyledons</taxon>
        <taxon>Gunneridae</taxon>
        <taxon>Pentapetalae</taxon>
        <taxon>rosids</taxon>
        <taxon>malvids</taxon>
        <taxon>Malvales</taxon>
        <taxon>Malvaceae</taxon>
        <taxon>Malvoideae</taxon>
        <taxon>Hibiscus</taxon>
    </lineage>
</organism>
<dbReference type="PROSITE" id="PS50158">
    <property type="entry name" value="ZF_CCHC"/>
    <property type="match status" value="1"/>
</dbReference>
<feature type="domain" description="CCHC-type" evidence="4">
    <location>
        <begin position="29"/>
        <end position="44"/>
    </location>
</feature>
<dbReference type="GO" id="GO:0003676">
    <property type="term" value="F:nucleic acid binding"/>
    <property type="evidence" value="ECO:0007669"/>
    <property type="project" value="InterPro"/>
</dbReference>
<dbReference type="SMART" id="SM00343">
    <property type="entry name" value="ZnF_C2HC"/>
    <property type="match status" value="1"/>
</dbReference>
<keyword evidence="6" id="KW-1185">Reference proteome</keyword>
<dbReference type="GO" id="GO:0008270">
    <property type="term" value="F:zinc ion binding"/>
    <property type="evidence" value="ECO:0007669"/>
    <property type="project" value="UniProtKB-KW"/>
</dbReference>
<proteinExistence type="predicted"/>
<dbReference type="InterPro" id="IPR001878">
    <property type="entry name" value="Znf_CCHC"/>
</dbReference>
<evidence type="ECO:0000313" key="5">
    <source>
        <dbReference type="EMBL" id="GMI70259.1"/>
    </source>
</evidence>
<feature type="region of interest" description="Disordered" evidence="3">
    <location>
        <begin position="1"/>
        <end position="24"/>
    </location>
</feature>
<keyword evidence="1" id="KW-0479">Metal-binding</keyword>
<dbReference type="OrthoDB" id="1932348at2759"/>
<comment type="caution">
    <text evidence="5">The sequence shown here is derived from an EMBL/GenBank/DDBJ whole genome shotgun (WGS) entry which is preliminary data.</text>
</comment>
<dbReference type="SUPFAM" id="SSF57756">
    <property type="entry name" value="Retrovirus zinc finger-like domains"/>
    <property type="match status" value="1"/>
</dbReference>
<evidence type="ECO:0000313" key="6">
    <source>
        <dbReference type="Proteomes" id="UP001165190"/>
    </source>
</evidence>
<gene>
    <name evidence="5" type="ORF">HRI_000695200</name>
</gene>
<reference evidence="5" key="1">
    <citation type="submission" date="2023-05" db="EMBL/GenBank/DDBJ databases">
        <title>Genome and transcriptome analyses reveal genes involved in the formation of fine ridges on petal epidermal cells in Hibiscus trionum.</title>
        <authorList>
            <person name="Koshimizu S."/>
            <person name="Masuda S."/>
            <person name="Ishii T."/>
            <person name="Shirasu K."/>
            <person name="Hoshino A."/>
            <person name="Arita M."/>
        </authorList>
    </citation>
    <scope>NUCLEOTIDE SEQUENCE</scope>
    <source>
        <strain evidence="5">Hamamatsu line</strain>
    </source>
</reference>
<keyword evidence="2" id="KW-0175">Coiled coil</keyword>
<evidence type="ECO:0000256" key="3">
    <source>
        <dbReference type="SAM" id="MobiDB-lite"/>
    </source>
</evidence>
<evidence type="ECO:0000259" key="4">
    <source>
        <dbReference type="PROSITE" id="PS50158"/>
    </source>
</evidence>
<keyword evidence="1" id="KW-0862">Zinc</keyword>